<dbReference type="EMBL" id="MU118608">
    <property type="protein sequence ID" value="KAF9642205.1"/>
    <property type="molecule type" value="Genomic_DNA"/>
</dbReference>
<reference evidence="1" key="2">
    <citation type="journal article" date="2020" name="Nat. Commun.">
        <title>Large-scale genome sequencing of mycorrhizal fungi provides insights into the early evolution of symbiotic traits.</title>
        <authorList>
            <person name="Miyauchi S."/>
            <person name="Kiss E."/>
            <person name="Kuo A."/>
            <person name="Drula E."/>
            <person name="Kohler A."/>
            <person name="Sanchez-Garcia M."/>
            <person name="Morin E."/>
            <person name="Andreopoulos B."/>
            <person name="Barry K.W."/>
            <person name="Bonito G."/>
            <person name="Buee M."/>
            <person name="Carver A."/>
            <person name="Chen C."/>
            <person name="Cichocki N."/>
            <person name="Clum A."/>
            <person name="Culley D."/>
            <person name="Crous P.W."/>
            <person name="Fauchery L."/>
            <person name="Girlanda M."/>
            <person name="Hayes R.D."/>
            <person name="Keri Z."/>
            <person name="LaButti K."/>
            <person name="Lipzen A."/>
            <person name="Lombard V."/>
            <person name="Magnuson J."/>
            <person name="Maillard F."/>
            <person name="Murat C."/>
            <person name="Nolan M."/>
            <person name="Ohm R.A."/>
            <person name="Pangilinan J."/>
            <person name="Pereira M.F."/>
            <person name="Perotto S."/>
            <person name="Peter M."/>
            <person name="Pfister S."/>
            <person name="Riley R."/>
            <person name="Sitrit Y."/>
            <person name="Stielow J.B."/>
            <person name="Szollosi G."/>
            <person name="Zifcakova L."/>
            <person name="Stursova M."/>
            <person name="Spatafora J.W."/>
            <person name="Tedersoo L."/>
            <person name="Vaario L.M."/>
            <person name="Yamada A."/>
            <person name="Yan M."/>
            <person name="Wang P."/>
            <person name="Xu J."/>
            <person name="Bruns T."/>
            <person name="Baldrian P."/>
            <person name="Vilgalys R."/>
            <person name="Dunand C."/>
            <person name="Henrissat B."/>
            <person name="Grigoriev I.V."/>
            <person name="Hibbett D."/>
            <person name="Nagy L.G."/>
            <person name="Martin F.M."/>
        </authorList>
    </citation>
    <scope>NUCLEOTIDE SEQUENCE</scope>
    <source>
        <strain evidence="1">P2</strain>
    </source>
</reference>
<reference evidence="1" key="1">
    <citation type="submission" date="2019-10" db="EMBL/GenBank/DDBJ databases">
        <authorList>
            <consortium name="DOE Joint Genome Institute"/>
            <person name="Kuo A."/>
            <person name="Miyauchi S."/>
            <person name="Kiss E."/>
            <person name="Drula E."/>
            <person name="Kohler A."/>
            <person name="Sanchez-Garcia M."/>
            <person name="Andreopoulos B."/>
            <person name="Barry K.W."/>
            <person name="Bonito G."/>
            <person name="Buee M."/>
            <person name="Carver A."/>
            <person name="Chen C."/>
            <person name="Cichocki N."/>
            <person name="Clum A."/>
            <person name="Culley D."/>
            <person name="Crous P.W."/>
            <person name="Fauchery L."/>
            <person name="Girlanda M."/>
            <person name="Hayes R."/>
            <person name="Keri Z."/>
            <person name="Labutti K."/>
            <person name="Lipzen A."/>
            <person name="Lombard V."/>
            <person name="Magnuson J."/>
            <person name="Maillard F."/>
            <person name="Morin E."/>
            <person name="Murat C."/>
            <person name="Nolan M."/>
            <person name="Ohm R."/>
            <person name="Pangilinan J."/>
            <person name="Pereira M."/>
            <person name="Perotto S."/>
            <person name="Peter M."/>
            <person name="Riley R."/>
            <person name="Sitrit Y."/>
            <person name="Stielow B."/>
            <person name="Szollosi G."/>
            <person name="Zifcakova L."/>
            <person name="Stursova M."/>
            <person name="Spatafora J.W."/>
            <person name="Tedersoo L."/>
            <person name="Vaario L.-M."/>
            <person name="Yamada A."/>
            <person name="Yan M."/>
            <person name="Wang P."/>
            <person name="Xu J."/>
            <person name="Bruns T."/>
            <person name="Baldrian P."/>
            <person name="Vilgalys R."/>
            <person name="Henrissat B."/>
            <person name="Grigoriev I.V."/>
            <person name="Hibbett D."/>
            <person name="Nagy L.G."/>
            <person name="Martin F.M."/>
        </authorList>
    </citation>
    <scope>NUCLEOTIDE SEQUENCE</scope>
    <source>
        <strain evidence="1">P2</strain>
    </source>
</reference>
<sequence>MRYREFIGQVALTHGLLKGADAIHLYRHDVESIFYIMLILATHYDIQVPEEGKDGGIKVQKGDLYFQDWFETQNFKTLGRAKLDFFMDLETFEVSPPFKDFYNWLQKLQGSFALGFQAKGQHDLHARLMLQQ</sequence>
<organism evidence="1 2">
    <name type="scientific">Thelephora ganbajun</name>
    <name type="common">Ganba fungus</name>
    <dbReference type="NCBI Taxonomy" id="370292"/>
    <lineage>
        <taxon>Eukaryota</taxon>
        <taxon>Fungi</taxon>
        <taxon>Dikarya</taxon>
        <taxon>Basidiomycota</taxon>
        <taxon>Agaricomycotina</taxon>
        <taxon>Agaricomycetes</taxon>
        <taxon>Thelephorales</taxon>
        <taxon>Thelephoraceae</taxon>
        <taxon>Thelephora</taxon>
    </lineage>
</organism>
<evidence type="ECO:0000313" key="1">
    <source>
        <dbReference type="EMBL" id="KAF9642205.1"/>
    </source>
</evidence>
<comment type="caution">
    <text evidence="1">The sequence shown here is derived from an EMBL/GenBank/DDBJ whole genome shotgun (WGS) entry which is preliminary data.</text>
</comment>
<name>A0ACB6YXN1_THEGA</name>
<accession>A0ACB6YXN1</accession>
<protein>
    <submittedName>
        <fullName evidence="1">Uncharacterized protein</fullName>
    </submittedName>
</protein>
<evidence type="ECO:0000313" key="2">
    <source>
        <dbReference type="Proteomes" id="UP000886501"/>
    </source>
</evidence>
<keyword evidence="2" id="KW-1185">Reference proteome</keyword>
<gene>
    <name evidence="1" type="ORF">BDM02DRAFT_3193689</name>
</gene>
<proteinExistence type="predicted"/>
<dbReference type="Proteomes" id="UP000886501">
    <property type="component" value="Unassembled WGS sequence"/>
</dbReference>